<dbReference type="Pfam" id="PF13672">
    <property type="entry name" value="PP2C_2"/>
    <property type="match status" value="1"/>
</dbReference>
<dbReference type="CDD" id="cd00143">
    <property type="entry name" value="PP2Cc"/>
    <property type="match status" value="1"/>
</dbReference>
<dbReference type="PANTHER" id="PTHR47992">
    <property type="entry name" value="PROTEIN PHOSPHATASE"/>
    <property type="match status" value="1"/>
</dbReference>
<dbReference type="GO" id="GO:0004722">
    <property type="term" value="F:protein serine/threonine phosphatase activity"/>
    <property type="evidence" value="ECO:0007669"/>
    <property type="project" value="InterPro"/>
</dbReference>
<gene>
    <name evidence="2" type="ORF">FR698_14205</name>
</gene>
<dbReference type="OrthoDB" id="9801841at2"/>
<proteinExistence type="predicted"/>
<dbReference type="InterPro" id="IPR015655">
    <property type="entry name" value="PP2C"/>
</dbReference>
<dbReference type="Proteomes" id="UP000321201">
    <property type="component" value="Unassembled WGS sequence"/>
</dbReference>
<dbReference type="InParanoid" id="A0A5C7ETD1"/>
<accession>A0A5C7ETD1</accession>
<dbReference type="AlphaFoldDB" id="A0A5C7ETD1"/>
<organism evidence="2 3">
    <name type="scientific">Pelomicrobium methylotrophicum</name>
    <dbReference type="NCBI Taxonomy" id="2602750"/>
    <lineage>
        <taxon>Bacteria</taxon>
        <taxon>Pseudomonadati</taxon>
        <taxon>Pseudomonadota</taxon>
        <taxon>Hydrogenophilia</taxon>
        <taxon>Hydrogenophilia incertae sedis</taxon>
        <taxon>Pelomicrobium</taxon>
    </lineage>
</organism>
<reference evidence="2 3" key="1">
    <citation type="submission" date="2019-08" db="EMBL/GenBank/DDBJ databases">
        <title>Pelomicrobium methylotrophicum gen. nov., sp. nov. a moderately thermophilic, facultatively anaerobic, lithoautotrophic and methylotrophic bacterium isolated from a terrestrial mud volcano.</title>
        <authorList>
            <person name="Slobodkina G.B."/>
            <person name="Merkel A.Y."/>
            <person name="Slobodkin A.I."/>
        </authorList>
    </citation>
    <scope>NUCLEOTIDE SEQUENCE [LARGE SCALE GENOMIC DNA]</scope>
    <source>
        <strain evidence="2 3">SM250</strain>
    </source>
</reference>
<dbReference type="InterPro" id="IPR001932">
    <property type="entry name" value="PPM-type_phosphatase-like_dom"/>
</dbReference>
<dbReference type="Gene3D" id="3.60.40.10">
    <property type="entry name" value="PPM-type phosphatase domain"/>
    <property type="match status" value="1"/>
</dbReference>
<evidence type="ECO:0000259" key="1">
    <source>
        <dbReference type="PROSITE" id="PS51746"/>
    </source>
</evidence>
<dbReference type="PROSITE" id="PS51746">
    <property type="entry name" value="PPM_2"/>
    <property type="match status" value="1"/>
</dbReference>
<dbReference type="InterPro" id="IPR036457">
    <property type="entry name" value="PPM-type-like_dom_sf"/>
</dbReference>
<dbReference type="SMART" id="SM00331">
    <property type="entry name" value="PP2C_SIG"/>
    <property type="match status" value="1"/>
</dbReference>
<dbReference type="SUPFAM" id="SSF81606">
    <property type="entry name" value="PP2C-like"/>
    <property type="match status" value="1"/>
</dbReference>
<dbReference type="EMBL" id="VPFL01000025">
    <property type="protein sequence ID" value="TXF10598.1"/>
    <property type="molecule type" value="Genomic_DNA"/>
</dbReference>
<dbReference type="SMART" id="SM00332">
    <property type="entry name" value="PP2Cc"/>
    <property type="match status" value="1"/>
</dbReference>
<name>A0A5C7ETD1_9PROT</name>
<protein>
    <submittedName>
        <fullName evidence="2">Serine/threonine-protein phosphatase</fullName>
    </submittedName>
</protein>
<dbReference type="RefSeq" id="WP_147800866.1">
    <property type="nucleotide sequence ID" value="NZ_VPFL01000025.1"/>
</dbReference>
<evidence type="ECO:0000313" key="3">
    <source>
        <dbReference type="Proteomes" id="UP000321201"/>
    </source>
</evidence>
<evidence type="ECO:0000313" key="2">
    <source>
        <dbReference type="EMBL" id="TXF10598.1"/>
    </source>
</evidence>
<keyword evidence="3" id="KW-1185">Reference proteome</keyword>
<comment type="caution">
    <text evidence="2">The sequence shown here is derived from an EMBL/GenBank/DDBJ whole genome shotgun (WGS) entry which is preliminary data.</text>
</comment>
<feature type="domain" description="PPM-type phosphatase" evidence="1">
    <location>
        <begin position="1"/>
        <end position="243"/>
    </location>
</feature>
<sequence>MGVEVAQATLIGGRPVNQDRAAHVAGEGALLLVLADGMGGTPRGEVAAQLAVDRFVAAFRAAAMSLEADPAEFFRQAMTAAHEDIHAYAREHFLWSPPGTTCVACLIQDGRACWAHAGDSRCYLLREGEVVARTRDHSLYQALLDRDGQSAREGAFFAERGVLTNCLGGLEAPFVEVAAPAVLQTGDVVLLCSDGLWGQLPERDIAAVLWRYPLEEAVAAVARAAEAEGGAASDNVTLIAARWRG</sequence>